<comment type="caution">
    <text evidence="1">The sequence shown here is derived from an EMBL/GenBank/DDBJ whole genome shotgun (WGS) entry which is preliminary data.</text>
</comment>
<reference evidence="1 2" key="1">
    <citation type="submission" date="2022-10" db="EMBL/GenBank/DDBJ databases">
        <title>Comparative genomic analysis of Cohnella hashimotonis sp. nov., isolated from the International Space Station.</title>
        <authorList>
            <person name="Simpson A."/>
            <person name="Venkateswaran K."/>
        </authorList>
    </citation>
    <scope>NUCLEOTIDE SEQUENCE [LARGE SCALE GENOMIC DNA]</scope>
    <source>
        <strain evidence="1 2">DSM 18997</strain>
    </source>
</reference>
<dbReference type="EMBL" id="JAPDHZ010000002">
    <property type="protein sequence ID" value="MDG0790086.1"/>
    <property type="molecule type" value="Genomic_DNA"/>
</dbReference>
<gene>
    <name evidence="1" type="ORF">OMP38_03875</name>
</gene>
<sequence>MFNFYYDLTVGKQATPDNYHRFMYDKDDGSIQYAALAPIHTNDATDIAFKEMVEAFDTKDPSKAKAMDAQTIYNNATEALNGKNSLYGWSLYYPAWKLLWKVNDEKLYVNNAFYGAPTPTMSDKFATLNKLQLETYTKIIMGAASIDEFDKFVENWNKLGGEQITNEVNAWKQSIE</sequence>
<accession>A0A9X4QLD6</accession>
<evidence type="ECO:0000313" key="1">
    <source>
        <dbReference type="EMBL" id="MDG0790086.1"/>
    </source>
</evidence>
<evidence type="ECO:0000313" key="2">
    <source>
        <dbReference type="Proteomes" id="UP001153387"/>
    </source>
</evidence>
<proteinExistence type="predicted"/>
<evidence type="ECO:0008006" key="3">
    <source>
        <dbReference type="Google" id="ProtNLM"/>
    </source>
</evidence>
<name>A0A9X4QLD6_9BACL</name>
<dbReference type="AlphaFoldDB" id="A0A9X4QLD6"/>
<dbReference type="SUPFAM" id="SSF53850">
    <property type="entry name" value="Periplasmic binding protein-like II"/>
    <property type="match status" value="1"/>
</dbReference>
<dbReference type="Proteomes" id="UP001153387">
    <property type="component" value="Unassembled WGS sequence"/>
</dbReference>
<dbReference type="Gene3D" id="3.40.190.10">
    <property type="entry name" value="Periplasmic binding protein-like II"/>
    <property type="match status" value="1"/>
</dbReference>
<organism evidence="1 2">
    <name type="scientific">Cohnella ginsengisoli</name>
    <dbReference type="NCBI Taxonomy" id="425004"/>
    <lineage>
        <taxon>Bacteria</taxon>
        <taxon>Bacillati</taxon>
        <taxon>Bacillota</taxon>
        <taxon>Bacilli</taxon>
        <taxon>Bacillales</taxon>
        <taxon>Paenibacillaceae</taxon>
        <taxon>Cohnella</taxon>
    </lineage>
</organism>
<dbReference type="RefSeq" id="WP_277563960.1">
    <property type="nucleotide sequence ID" value="NZ_JAPDHZ010000002.1"/>
</dbReference>
<keyword evidence="2" id="KW-1185">Reference proteome</keyword>
<protein>
    <recommendedName>
        <fullName evidence="3">Extracellular solute-binding protein</fullName>
    </recommendedName>
</protein>